<comment type="caution">
    <text evidence="1">The sequence shown here is derived from an EMBL/GenBank/DDBJ whole genome shotgun (WGS) entry which is preliminary data.</text>
</comment>
<gene>
    <name evidence="1" type="ORF">RirG_124030</name>
</gene>
<sequence>MGGAADWLKTEGVNIVDWNVNGDHNLRLRINYDQKELMMNKEDKNLLFKGM</sequence>
<reference evidence="1 2" key="1">
    <citation type="submission" date="2014-02" db="EMBL/GenBank/DDBJ databases">
        <title>Single nucleus genome sequencing reveals high similarity among nuclei of an endomycorrhizal fungus.</title>
        <authorList>
            <person name="Lin K."/>
            <person name="Geurts R."/>
            <person name="Zhang Z."/>
            <person name="Limpens E."/>
            <person name="Saunders D.G."/>
            <person name="Mu D."/>
            <person name="Pang E."/>
            <person name="Cao H."/>
            <person name="Cha H."/>
            <person name="Lin T."/>
            <person name="Zhou Q."/>
            <person name="Shang Y."/>
            <person name="Li Y."/>
            <person name="Ivanov S."/>
            <person name="Sharma T."/>
            <person name="Velzen R.V."/>
            <person name="Ruijter N.D."/>
            <person name="Aanen D.K."/>
            <person name="Win J."/>
            <person name="Kamoun S."/>
            <person name="Bisseling T."/>
            <person name="Huang S."/>
        </authorList>
    </citation>
    <scope>NUCLEOTIDE SEQUENCE [LARGE SCALE GENOMIC DNA]</scope>
    <source>
        <strain evidence="2">DAOM197198w</strain>
    </source>
</reference>
<name>A0A015JH20_RHIIW</name>
<keyword evidence="2" id="KW-1185">Reference proteome</keyword>
<evidence type="ECO:0000313" key="2">
    <source>
        <dbReference type="Proteomes" id="UP000022910"/>
    </source>
</evidence>
<organism evidence="1 2">
    <name type="scientific">Rhizophagus irregularis (strain DAOM 197198w)</name>
    <name type="common">Glomus intraradices</name>
    <dbReference type="NCBI Taxonomy" id="1432141"/>
    <lineage>
        <taxon>Eukaryota</taxon>
        <taxon>Fungi</taxon>
        <taxon>Fungi incertae sedis</taxon>
        <taxon>Mucoromycota</taxon>
        <taxon>Glomeromycotina</taxon>
        <taxon>Glomeromycetes</taxon>
        <taxon>Glomerales</taxon>
        <taxon>Glomeraceae</taxon>
        <taxon>Rhizophagus</taxon>
    </lineage>
</organism>
<proteinExistence type="predicted"/>
<evidence type="ECO:0000313" key="1">
    <source>
        <dbReference type="EMBL" id="EXX66415.1"/>
    </source>
</evidence>
<dbReference type="Proteomes" id="UP000022910">
    <property type="component" value="Unassembled WGS sequence"/>
</dbReference>
<protein>
    <submittedName>
        <fullName evidence="1">Uncharacterized protein</fullName>
    </submittedName>
</protein>
<accession>A0A015JH20</accession>
<dbReference type="EMBL" id="JEMT01018916">
    <property type="protein sequence ID" value="EXX66415.1"/>
    <property type="molecule type" value="Genomic_DNA"/>
</dbReference>
<dbReference type="HOGENOM" id="CLU_3107656_0_0_1"/>
<dbReference type="AlphaFoldDB" id="A0A015JH20"/>